<sequence>MDTTLNKNNELCEQDYQRVKDCKLQMVTENDNHLTASGVETTKKIAGLFYERYSNLFDPSEVEFKVGITSKVRTNEIAHAFVDGLRDLRPDININEEDYVIRSHNDSK</sequence>
<dbReference type="GO" id="GO:0016791">
    <property type="term" value="F:phosphatase activity"/>
    <property type="evidence" value="ECO:0007669"/>
    <property type="project" value="UniProtKB-ARBA"/>
</dbReference>
<evidence type="ECO:0000313" key="1">
    <source>
        <dbReference type="EnsemblMetazoa" id="tetur19g01610.1"/>
    </source>
</evidence>
<dbReference type="AlphaFoldDB" id="T1KS26"/>
<dbReference type="Gene3D" id="3.40.50.1240">
    <property type="entry name" value="Phosphoglycerate mutase-like"/>
    <property type="match status" value="1"/>
</dbReference>
<proteinExistence type="predicted"/>
<dbReference type="HOGENOM" id="CLU_2200258_0_0_1"/>
<name>T1KS26_TETUR</name>
<accession>T1KS26</accession>
<organism evidence="1 2">
    <name type="scientific">Tetranychus urticae</name>
    <name type="common">Two-spotted spider mite</name>
    <dbReference type="NCBI Taxonomy" id="32264"/>
    <lineage>
        <taxon>Eukaryota</taxon>
        <taxon>Metazoa</taxon>
        <taxon>Ecdysozoa</taxon>
        <taxon>Arthropoda</taxon>
        <taxon>Chelicerata</taxon>
        <taxon>Arachnida</taxon>
        <taxon>Acari</taxon>
        <taxon>Acariformes</taxon>
        <taxon>Trombidiformes</taxon>
        <taxon>Prostigmata</taxon>
        <taxon>Eleutherengona</taxon>
        <taxon>Raphignathae</taxon>
        <taxon>Tetranychoidea</taxon>
        <taxon>Tetranychidae</taxon>
        <taxon>Tetranychus</taxon>
    </lineage>
</organism>
<reference evidence="1" key="2">
    <citation type="submission" date="2015-06" db="UniProtKB">
        <authorList>
            <consortium name="EnsemblMetazoa"/>
        </authorList>
    </citation>
    <scope>IDENTIFICATION</scope>
</reference>
<dbReference type="InterPro" id="IPR029033">
    <property type="entry name" value="His_PPase_superfam"/>
</dbReference>
<dbReference type="InterPro" id="IPR000560">
    <property type="entry name" value="His_Pase_clade-2"/>
</dbReference>
<reference evidence="2" key="1">
    <citation type="submission" date="2011-08" db="EMBL/GenBank/DDBJ databases">
        <authorList>
            <person name="Rombauts S."/>
        </authorList>
    </citation>
    <scope>NUCLEOTIDE SEQUENCE</scope>
    <source>
        <strain evidence="2">London</strain>
    </source>
</reference>
<keyword evidence="2" id="KW-1185">Reference proteome</keyword>
<protein>
    <submittedName>
        <fullName evidence="1">Uncharacterized protein</fullName>
    </submittedName>
</protein>
<dbReference type="Proteomes" id="UP000015104">
    <property type="component" value="Unassembled WGS sequence"/>
</dbReference>
<dbReference type="SUPFAM" id="SSF53254">
    <property type="entry name" value="Phosphoglycerate mutase-like"/>
    <property type="match status" value="1"/>
</dbReference>
<dbReference type="EMBL" id="CAEY01000421">
    <property type="status" value="NOT_ANNOTATED_CDS"/>
    <property type="molecule type" value="Genomic_DNA"/>
</dbReference>
<evidence type="ECO:0000313" key="2">
    <source>
        <dbReference type="Proteomes" id="UP000015104"/>
    </source>
</evidence>
<dbReference type="Pfam" id="PF00328">
    <property type="entry name" value="His_Phos_2"/>
    <property type="match status" value="1"/>
</dbReference>
<dbReference type="EnsemblMetazoa" id="tetur19g01610.1">
    <property type="protein sequence ID" value="tetur19g01610.1"/>
    <property type="gene ID" value="tetur19g01610"/>
</dbReference>